<gene>
    <name evidence="2" type="ORF">Tasa_048_164</name>
</gene>
<protein>
    <submittedName>
        <fullName evidence="2">Uncharacterized protein</fullName>
    </submittedName>
</protein>
<dbReference type="EMBL" id="BALE01000048">
    <property type="protein sequence ID" value="GAN55539.1"/>
    <property type="molecule type" value="Genomic_DNA"/>
</dbReference>
<sequence length="110" mass="12324">MTPHCRAELPLTTIRRTRLPFDQTKLHKFGDLTADGAVVASHAPGEFNHANRPQSLRQDQERKQGPIKLYSGFPDEQLISIGAVDDGHDIKDGIVKLPEHFPARCIMHGY</sequence>
<feature type="region of interest" description="Disordered" evidence="1">
    <location>
        <begin position="43"/>
        <end position="68"/>
    </location>
</feature>
<proteinExistence type="predicted"/>
<evidence type="ECO:0000313" key="2">
    <source>
        <dbReference type="EMBL" id="GAN55539.1"/>
    </source>
</evidence>
<dbReference type="Proteomes" id="UP000032679">
    <property type="component" value="Unassembled WGS sequence"/>
</dbReference>
<accession>A0A0D6MPC3</accession>
<name>A0A0D6MPC3_9PROT</name>
<reference evidence="2 3" key="1">
    <citation type="submission" date="2012-10" db="EMBL/GenBank/DDBJ databases">
        <title>Genome sequencing of Tanticharoenia sakaeratensis NBRC 103193.</title>
        <authorList>
            <person name="Azuma Y."/>
            <person name="Hadano H."/>
            <person name="Hirakawa H."/>
            <person name="Matsushita K."/>
        </authorList>
    </citation>
    <scope>NUCLEOTIDE SEQUENCE [LARGE SCALE GENOMIC DNA]</scope>
    <source>
        <strain evidence="2 3">NBRC 103193</strain>
    </source>
</reference>
<evidence type="ECO:0000256" key="1">
    <source>
        <dbReference type="SAM" id="MobiDB-lite"/>
    </source>
</evidence>
<dbReference type="AlphaFoldDB" id="A0A0D6MPC3"/>
<keyword evidence="3" id="KW-1185">Reference proteome</keyword>
<evidence type="ECO:0000313" key="3">
    <source>
        <dbReference type="Proteomes" id="UP000032679"/>
    </source>
</evidence>
<comment type="caution">
    <text evidence="2">The sequence shown here is derived from an EMBL/GenBank/DDBJ whole genome shotgun (WGS) entry which is preliminary data.</text>
</comment>
<organism evidence="2 3">
    <name type="scientific">Tanticharoenia sakaeratensis NBRC 103193</name>
    <dbReference type="NCBI Taxonomy" id="1231623"/>
    <lineage>
        <taxon>Bacteria</taxon>
        <taxon>Pseudomonadati</taxon>
        <taxon>Pseudomonadota</taxon>
        <taxon>Alphaproteobacteria</taxon>
        <taxon>Acetobacterales</taxon>
        <taxon>Acetobacteraceae</taxon>
        <taxon>Tanticharoenia</taxon>
    </lineage>
</organism>